<accession>X1APN2</accession>
<dbReference type="EMBL" id="BART01019323">
    <property type="protein sequence ID" value="GAG84725.1"/>
    <property type="molecule type" value="Genomic_DNA"/>
</dbReference>
<dbReference type="CDD" id="cd07040">
    <property type="entry name" value="HP"/>
    <property type="match status" value="1"/>
</dbReference>
<dbReference type="SUPFAM" id="SSF53254">
    <property type="entry name" value="Phosphoglycerate mutase-like"/>
    <property type="match status" value="1"/>
</dbReference>
<gene>
    <name evidence="1" type="ORF">S01H4_36197</name>
</gene>
<comment type="caution">
    <text evidence="1">The sequence shown here is derived from an EMBL/GenBank/DDBJ whole genome shotgun (WGS) entry which is preliminary data.</text>
</comment>
<evidence type="ECO:0008006" key="2">
    <source>
        <dbReference type="Google" id="ProtNLM"/>
    </source>
</evidence>
<protein>
    <recommendedName>
        <fullName evidence="2">Phosphoglycerate mutase family protein</fullName>
    </recommendedName>
</protein>
<proteinExistence type="predicted"/>
<reference evidence="1" key="1">
    <citation type="journal article" date="2014" name="Front. Microbiol.">
        <title>High frequency of phylogenetically diverse reductive dehalogenase-homologous genes in deep subseafloor sedimentary metagenomes.</title>
        <authorList>
            <person name="Kawai M."/>
            <person name="Futagami T."/>
            <person name="Toyoda A."/>
            <person name="Takaki Y."/>
            <person name="Nishi S."/>
            <person name="Hori S."/>
            <person name="Arai W."/>
            <person name="Tsubouchi T."/>
            <person name="Morono Y."/>
            <person name="Uchiyama I."/>
            <person name="Ito T."/>
            <person name="Fujiyama A."/>
            <person name="Inagaki F."/>
            <person name="Takami H."/>
        </authorList>
    </citation>
    <scope>NUCLEOTIDE SEQUENCE</scope>
    <source>
        <strain evidence="1">Expedition CK06-06</strain>
    </source>
</reference>
<name>X1APN2_9ZZZZ</name>
<dbReference type="Gene3D" id="3.40.50.1240">
    <property type="entry name" value="Phosphoglycerate mutase-like"/>
    <property type="match status" value="1"/>
</dbReference>
<dbReference type="AlphaFoldDB" id="X1APN2"/>
<dbReference type="InterPro" id="IPR013078">
    <property type="entry name" value="His_Pase_superF_clade-1"/>
</dbReference>
<dbReference type="InterPro" id="IPR029033">
    <property type="entry name" value="His_PPase_superfam"/>
</dbReference>
<sequence length="58" mass="6584">MPFRLHVVRHAEGTHNPKHDTTILDPPLTVTGVEQSKQLDHDFRFKDAVGIIITSPLR</sequence>
<dbReference type="Pfam" id="PF00300">
    <property type="entry name" value="His_Phos_1"/>
    <property type="match status" value="1"/>
</dbReference>
<evidence type="ECO:0000313" key="1">
    <source>
        <dbReference type="EMBL" id="GAG84725.1"/>
    </source>
</evidence>
<organism evidence="1">
    <name type="scientific">marine sediment metagenome</name>
    <dbReference type="NCBI Taxonomy" id="412755"/>
    <lineage>
        <taxon>unclassified sequences</taxon>
        <taxon>metagenomes</taxon>
        <taxon>ecological metagenomes</taxon>
    </lineage>
</organism>
<feature type="non-terminal residue" evidence="1">
    <location>
        <position position="58"/>
    </location>
</feature>